<dbReference type="AlphaFoldDB" id="A0A7W6IIS9"/>
<evidence type="ECO:0000313" key="12">
    <source>
        <dbReference type="Proteomes" id="UP000519439"/>
    </source>
</evidence>
<keyword evidence="7" id="KW-0067">ATP-binding</keyword>
<evidence type="ECO:0000256" key="5">
    <source>
        <dbReference type="ARBA" id="ARBA00022785"/>
    </source>
</evidence>
<evidence type="ECO:0000256" key="9">
    <source>
        <dbReference type="ARBA" id="ARBA00039149"/>
    </source>
</evidence>
<accession>A0A7W6IIS9</accession>
<dbReference type="InterPro" id="IPR014729">
    <property type="entry name" value="Rossmann-like_a/b/a_fold"/>
</dbReference>
<dbReference type="GO" id="GO:0008616">
    <property type="term" value="P:tRNA queuosine(34) biosynthetic process"/>
    <property type="evidence" value="ECO:0007669"/>
    <property type="project" value="UniProtKB-KW"/>
</dbReference>
<dbReference type="EC" id="6.3.4.20" evidence="9"/>
<comment type="catalytic activity">
    <reaction evidence="10">
        <text>7-carboxy-7-carbaguanine + NH4(+) + 2 ATP = 7-cyano-7-carbaguanine + 2 AMP + 2 diphosphate + 2 H(+)</text>
        <dbReference type="Rhea" id="RHEA:27982"/>
        <dbReference type="ChEBI" id="CHEBI:15378"/>
        <dbReference type="ChEBI" id="CHEBI:28938"/>
        <dbReference type="ChEBI" id="CHEBI:30616"/>
        <dbReference type="ChEBI" id="CHEBI:33019"/>
        <dbReference type="ChEBI" id="CHEBI:45075"/>
        <dbReference type="ChEBI" id="CHEBI:61036"/>
        <dbReference type="ChEBI" id="CHEBI:456215"/>
        <dbReference type="EC" id="6.3.4.20"/>
    </reaction>
</comment>
<sequence>MIALLLSGGMDSACLAWWKRPDVAITVDYGQRPADAEIEAAGAVCKALGIRHEVVRADCSSLGSGDMAGLPPADIAPVPEWWPFRNQLVLTLAGIAAVRLGVTHLMIGALLTDGAHADGRPEFVEAMSAVMALQEGGITVSAPAIELTAVDLVRISQIPKEVLAWTHSCHVANHACGRCRGCFKHSRTCEELGWDPR</sequence>
<evidence type="ECO:0000256" key="7">
    <source>
        <dbReference type="ARBA" id="ARBA00022840"/>
    </source>
</evidence>
<keyword evidence="4" id="KW-0547">Nucleotide-binding</keyword>
<keyword evidence="12" id="KW-1185">Reference proteome</keyword>
<keyword evidence="6" id="KW-0862">Zinc</keyword>
<evidence type="ECO:0000256" key="1">
    <source>
        <dbReference type="ARBA" id="ARBA00005061"/>
    </source>
</evidence>
<organism evidence="11 12">
    <name type="scientific">Microvirga flocculans</name>
    <dbReference type="NCBI Taxonomy" id="217168"/>
    <lineage>
        <taxon>Bacteria</taxon>
        <taxon>Pseudomonadati</taxon>
        <taxon>Pseudomonadota</taxon>
        <taxon>Alphaproteobacteria</taxon>
        <taxon>Hyphomicrobiales</taxon>
        <taxon>Methylobacteriaceae</taxon>
        <taxon>Microvirga</taxon>
    </lineage>
</organism>
<reference evidence="11 12" key="1">
    <citation type="submission" date="2020-08" db="EMBL/GenBank/DDBJ databases">
        <title>Genomic Encyclopedia of Type Strains, Phase IV (KMG-IV): sequencing the most valuable type-strain genomes for metagenomic binning, comparative biology and taxonomic classification.</title>
        <authorList>
            <person name="Goeker M."/>
        </authorList>
    </citation>
    <scope>NUCLEOTIDE SEQUENCE [LARGE SCALE GENOMIC DNA]</scope>
    <source>
        <strain evidence="11 12">DSM 15743</strain>
    </source>
</reference>
<evidence type="ECO:0000256" key="2">
    <source>
        <dbReference type="ARBA" id="ARBA00022598"/>
    </source>
</evidence>
<dbReference type="Gene3D" id="3.40.50.620">
    <property type="entry name" value="HUPs"/>
    <property type="match status" value="1"/>
</dbReference>
<name>A0A7W6IIS9_9HYPH</name>
<comment type="pathway">
    <text evidence="1">Purine metabolism; 7-cyano-7-deazaguanine biosynthesis.</text>
</comment>
<dbReference type="GO" id="GO:0046872">
    <property type="term" value="F:metal ion binding"/>
    <property type="evidence" value="ECO:0007669"/>
    <property type="project" value="UniProtKB-KW"/>
</dbReference>
<comment type="caution">
    <text evidence="11">The sequence shown here is derived from an EMBL/GenBank/DDBJ whole genome shotgun (WGS) entry which is preliminary data.</text>
</comment>
<evidence type="ECO:0000256" key="3">
    <source>
        <dbReference type="ARBA" id="ARBA00022723"/>
    </source>
</evidence>
<dbReference type="Pfam" id="PF06508">
    <property type="entry name" value="QueC"/>
    <property type="match status" value="1"/>
</dbReference>
<proteinExistence type="inferred from homology"/>
<evidence type="ECO:0000256" key="10">
    <source>
        <dbReference type="ARBA" id="ARBA00047890"/>
    </source>
</evidence>
<dbReference type="InterPro" id="IPR018317">
    <property type="entry name" value="QueC"/>
</dbReference>
<protein>
    <recommendedName>
        <fullName evidence="9">7-cyano-7-deazaguanine synthase</fullName>
        <ecNumber evidence="9">6.3.4.20</ecNumber>
    </recommendedName>
</protein>
<dbReference type="PANTHER" id="PTHR42914:SF1">
    <property type="entry name" value="7-CYANO-7-DEAZAGUANINE SYNTHASE"/>
    <property type="match status" value="1"/>
</dbReference>
<keyword evidence="5" id="KW-0671">Queuosine biosynthesis</keyword>
<dbReference type="PANTHER" id="PTHR42914">
    <property type="entry name" value="7-CYANO-7-DEAZAGUANINE SYNTHASE"/>
    <property type="match status" value="1"/>
</dbReference>
<dbReference type="EMBL" id="JACIDC010000013">
    <property type="protein sequence ID" value="MBB4041650.1"/>
    <property type="molecule type" value="Genomic_DNA"/>
</dbReference>
<comment type="similarity">
    <text evidence="8">Belongs to the QueC family.</text>
</comment>
<dbReference type="RefSeq" id="WP_027316131.1">
    <property type="nucleotide sequence ID" value="NZ_JACIDC010000013.1"/>
</dbReference>
<dbReference type="GO" id="GO:0005524">
    <property type="term" value="F:ATP binding"/>
    <property type="evidence" value="ECO:0007669"/>
    <property type="project" value="UniProtKB-KW"/>
</dbReference>
<keyword evidence="2 11" id="KW-0436">Ligase</keyword>
<evidence type="ECO:0000256" key="4">
    <source>
        <dbReference type="ARBA" id="ARBA00022741"/>
    </source>
</evidence>
<gene>
    <name evidence="11" type="ORF">GGR34_003328</name>
</gene>
<evidence type="ECO:0000313" key="11">
    <source>
        <dbReference type="EMBL" id="MBB4041650.1"/>
    </source>
</evidence>
<keyword evidence="3" id="KW-0479">Metal-binding</keyword>
<dbReference type="GO" id="GO:0016874">
    <property type="term" value="F:ligase activity"/>
    <property type="evidence" value="ECO:0007669"/>
    <property type="project" value="UniProtKB-KW"/>
</dbReference>
<dbReference type="SUPFAM" id="SSF52402">
    <property type="entry name" value="Adenine nucleotide alpha hydrolases-like"/>
    <property type="match status" value="1"/>
</dbReference>
<evidence type="ECO:0000256" key="6">
    <source>
        <dbReference type="ARBA" id="ARBA00022833"/>
    </source>
</evidence>
<evidence type="ECO:0000256" key="8">
    <source>
        <dbReference type="ARBA" id="ARBA00037993"/>
    </source>
</evidence>
<dbReference type="Proteomes" id="UP000519439">
    <property type="component" value="Unassembled WGS sequence"/>
</dbReference>